<organism evidence="5 6">
    <name type="scientific">Paractinoplanes ferrugineus</name>
    <dbReference type="NCBI Taxonomy" id="113564"/>
    <lineage>
        <taxon>Bacteria</taxon>
        <taxon>Bacillati</taxon>
        <taxon>Actinomycetota</taxon>
        <taxon>Actinomycetes</taxon>
        <taxon>Micromonosporales</taxon>
        <taxon>Micromonosporaceae</taxon>
        <taxon>Paractinoplanes</taxon>
    </lineage>
</organism>
<protein>
    <submittedName>
        <fullName evidence="5">Halogenase</fullName>
    </submittedName>
</protein>
<feature type="transmembrane region" description="Helical" evidence="4">
    <location>
        <begin position="6"/>
        <end position="27"/>
    </location>
</feature>
<evidence type="ECO:0000313" key="6">
    <source>
        <dbReference type="Proteomes" id="UP000598174"/>
    </source>
</evidence>
<accession>A0A919MKX3</accession>
<dbReference type="Proteomes" id="UP000598174">
    <property type="component" value="Unassembled WGS sequence"/>
</dbReference>
<comment type="caution">
    <text evidence="5">The sequence shown here is derived from an EMBL/GenBank/DDBJ whole genome shotgun (WGS) entry which is preliminary data.</text>
</comment>
<evidence type="ECO:0000256" key="3">
    <source>
        <dbReference type="ARBA" id="ARBA00038396"/>
    </source>
</evidence>
<keyword evidence="6" id="KW-1185">Reference proteome</keyword>
<dbReference type="GO" id="GO:0004497">
    <property type="term" value="F:monooxygenase activity"/>
    <property type="evidence" value="ECO:0007669"/>
    <property type="project" value="UniProtKB-KW"/>
</dbReference>
<evidence type="ECO:0000256" key="1">
    <source>
        <dbReference type="ARBA" id="ARBA00023002"/>
    </source>
</evidence>
<evidence type="ECO:0000256" key="4">
    <source>
        <dbReference type="SAM" id="Phobius"/>
    </source>
</evidence>
<comment type="similarity">
    <text evidence="3">Belongs to the flavin-dependent halogenase family. Bacterial tryptophan halogenase subfamily.</text>
</comment>
<dbReference type="InterPro" id="IPR036188">
    <property type="entry name" value="FAD/NAD-bd_sf"/>
</dbReference>
<dbReference type="AlphaFoldDB" id="A0A919MKX3"/>
<keyword evidence="2" id="KW-0503">Monooxygenase</keyword>
<dbReference type="InterPro" id="IPR050816">
    <property type="entry name" value="Flavin-dep_Halogenase_NPB"/>
</dbReference>
<dbReference type="InterPro" id="IPR006905">
    <property type="entry name" value="Flavin_halogenase"/>
</dbReference>
<evidence type="ECO:0000313" key="5">
    <source>
        <dbReference type="EMBL" id="GIE16230.1"/>
    </source>
</evidence>
<reference evidence="5" key="1">
    <citation type="submission" date="2021-01" db="EMBL/GenBank/DDBJ databases">
        <title>Whole genome shotgun sequence of Actinoplanes ferrugineus NBRC 15555.</title>
        <authorList>
            <person name="Komaki H."/>
            <person name="Tamura T."/>
        </authorList>
    </citation>
    <scope>NUCLEOTIDE SEQUENCE</scope>
    <source>
        <strain evidence="5">NBRC 15555</strain>
    </source>
</reference>
<dbReference type="PANTHER" id="PTHR43747:SF5">
    <property type="entry name" value="FAD-BINDING DOMAIN-CONTAINING PROTEIN"/>
    <property type="match status" value="1"/>
</dbReference>
<dbReference type="SUPFAM" id="SSF51905">
    <property type="entry name" value="FAD/NAD(P)-binding domain"/>
    <property type="match status" value="1"/>
</dbReference>
<proteinExistence type="inferred from homology"/>
<dbReference type="Gene3D" id="3.50.50.60">
    <property type="entry name" value="FAD/NAD(P)-binding domain"/>
    <property type="match status" value="1"/>
</dbReference>
<keyword evidence="4" id="KW-0812">Transmembrane</keyword>
<dbReference type="PANTHER" id="PTHR43747">
    <property type="entry name" value="FAD-BINDING PROTEIN"/>
    <property type="match status" value="1"/>
</dbReference>
<dbReference type="RefSeq" id="WP_203822573.1">
    <property type="nucleotide sequence ID" value="NZ_BAAABP010000012.1"/>
</dbReference>
<evidence type="ECO:0000256" key="2">
    <source>
        <dbReference type="ARBA" id="ARBA00023033"/>
    </source>
</evidence>
<keyword evidence="4" id="KW-0472">Membrane</keyword>
<dbReference type="PRINTS" id="PR00420">
    <property type="entry name" value="RNGMNOXGNASE"/>
</dbReference>
<sequence length="550" mass="61953">MLTVHRPYDVFILGSGIAGSMLAAILARNGARTLMIDIGSHPRFAVGESPTPLFLVNLHVLAERYGVPELRTLTDVRLCNKRIGNTFGIKKHFGFLRHEEGAEPDPAETNLIATPRAMSRAPHLFRQDSDAYMFRAAAEYGCDIRQGWQVVDIDFDDEGVTVVGANDELYRARYFVDATGARSALADRLNLRERPTRLKHHSRSLFTHMIGVAPLDDVLRHPVAERPPLPWHAGTQHHFFDGGWFWVIPFGNHPDSGNPLCSVGLTLDSRRFPRDETVAPDEEFWSYVRRFPAIARQFQDARPVREWIATDRLQYSATASIGDRWCLLSHAAGFVDPLFSVGLSSTAEVINALAWRLLAAVRDDDFSAERFRFVEQLEQATLDYSDALVGCAFTAFSHHRLFDAVLRVWAIGSTPGTLRLFDGLVRARRAKDYRVLNELEGAKNAGLWWPGHEGYADLFDLTVEVCGRYRRGGLTGDEAAGHIMNAIQAADYVPPLGWKDPAQRFIVPSGWNVVRLLTWARWTAPADVRRNSRSIWRTVVFDLIRGRRSI</sequence>
<name>A0A919MKX3_9ACTN</name>
<dbReference type="Pfam" id="PF04820">
    <property type="entry name" value="Trp_halogenase"/>
    <property type="match status" value="1"/>
</dbReference>
<gene>
    <name evidence="5" type="primary">prnC</name>
    <name evidence="5" type="ORF">Afe05nite_80700</name>
</gene>
<dbReference type="EMBL" id="BOMM01000080">
    <property type="protein sequence ID" value="GIE16230.1"/>
    <property type="molecule type" value="Genomic_DNA"/>
</dbReference>
<keyword evidence="4" id="KW-1133">Transmembrane helix</keyword>
<keyword evidence="1" id="KW-0560">Oxidoreductase</keyword>